<accession>A0A2Z4Y7J5</accession>
<evidence type="ECO:0000313" key="1">
    <source>
        <dbReference type="EMBL" id="AXA36996.1"/>
    </source>
</evidence>
<protein>
    <submittedName>
        <fullName evidence="1">Uncharacterized protein</fullName>
    </submittedName>
</protein>
<sequence length="49" mass="5198">MSTAEPTLSTSVFAVPKGEGDSVGDIGVFYPFANKLFKNFSAPVSWRSG</sequence>
<gene>
    <name evidence="1" type="ORF">BRCON_2219</name>
</gene>
<proteinExistence type="predicted"/>
<evidence type="ECO:0000313" key="2">
    <source>
        <dbReference type="Proteomes" id="UP000262583"/>
    </source>
</evidence>
<name>A0A2Z4Y7J5_SUMC1</name>
<organism evidence="1 2">
    <name type="scientific">Sumerlaea chitinivorans</name>
    <dbReference type="NCBI Taxonomy" id="2250252"/>
    <lineage>
        <taxon>Bacteria</taxon>
        <taxon>Candidatus Sumerlaeota</taxon>
        <taxon>Candidatus Sumerlaeia</taxon>
        <taxon>Candidatus Sumerlaeales</taxon>
        <taxon>Candidatus Sumerlaeaceae</taxon>
        <taxon>Candidatus Sumerlaea</taxon>
    </lineage>
</organism>
<dbReference type="Proteomes" id="UP000262583">
    <property type="component" value="Chromosome"/>
</dbReference>
<dbReference type="EMBL" id="CP030759">
    <property type="protein sequence ID" value="AXA36996.1"/>
    <property type="molecule type" value="Genomic_DNA"/>
</dbReference>
<reference evidence="1 2" key="1">
    <citation type="submission" date="2018-05" db="EMBL/GenBank/DDBJ databases">
        <title>A metagenomic window into the 2 km-deep terrestrial subsurface aquifer revealed taxonomically and functionally diverse microbial community comprising novel uncultured bacterial lineages.</title>
        <authorList>
            <person name="Kadnikov V.V."/>
            <person name="Mardanov A.V."/>
            <person name="Beletsky A.V."/>
            <person name="Banks D."/>
            <person name="Pimenov N.V."/>
            <person name="Frank Y.A."/>
            <person name="Karnachuk O.V."/>
            <person name="Ravin N.V."/>
        </authorList>
    </citation>
    <scope>NUCLEOTIDE SEQUENCE [LARGE SCALE GENOMIC DNA]</scope>
    <source>
        <strain evidence="1">BY</strain>
    </source>
</reference>
<dbReference type="AlphaFoldDB" id="A0A2Z4Y7J5"/>
<dbReference type="KEGG" id="schv:BRCON_2219"/>